<feature type="region of interest" description="Disordered" evidence="1">
    <location>
        <begin position="52"/>
        <end position="71"/>
    </location>
</feature>
<dbReference type="AlphaFoldDB" id="A0A941EAF2"/>
<evidence type="ECO:0000313" key="3">
    <source>
        <dbReference type="Proteomes" id="UP000676325"/>
    </source>
</evidence>
<proteinExistence type="predicted"/>
<reference evidence="2" key="1">
    <citation type="submission" date="2021-04" db="EMBL/GenBank/DDBJ databases">
        <title>Genome based classification of Actinospica acidithermotolerans sp. nov., an actinobacterium isolated from an Indonesian hot spring.</title>
        <authorList>
            <person name="Kusuma A.B."/>
            <person name="Putra K.E."/>
            <person name="Nafisah S."/>
            <person name="Loh J."/>
            <person name="Nouioui I."/>
            <person name="Goodfellow M."/>
        </authorList>
    </citation>
    <scope>NUCLEOTIDE SEQUENCE</scope>
    <source>
        <strain evidence="2">MGRD01-02</strain>
    </source>
</reference>
<evidence type="ECO:0000313" key="2">
    <source>
        <dbReference type="EMBL" id="MBR7826878.1"/>
    </source>
</evidence>
<dbReference type="Gene3D" id="3.40.50.720">
    <property type="entry name" value="NAD(P)-binding Rossmann-like Domain"/>
    <property type="match status" value="1"/>
</dbReference>
<dbReference type="EMBL" id="JAGSOH010000024">
    <property type="protein sequence ID" value="MBR7826878.1"/>
    <property type="molecule type" value="Genomic_DNA"/>
</dbReference>
<name>A0A941EAF2_9ACTN</name>
<accession>A0A941EAF2</accession>
<gene>
    <name evidence="2" type="ORF">KDK95_11240</name>
</gene>
<dbReference type="Proteomes" id="UP000676325">
    <property type="component" value="Unassembled WGS sequence"/>
</dbReference>
<dbReference type="RefSeq" id="WP_212518023.1">
    <property type="nucleotide sequence ID" value="NZ_JAGSOH010000024.1"/>
</dbReference>
<dbReference type="InterPro" id="IPR036291">
    <property type="entry name" value="NAD(P)-bd_dom_sf"/>
</dbReference>
<evidence type="ECO:0000256" key="1">
    <source>
        <dbReference type="SAM" id="MobiDB-lite"/>
    </source>
</evidence>
<keyword evidence="3" id="KW-1185">Reference proteome</keyword>
<protein>
    <submittedName>
        <fullName evidence="2">NAD-dependent epimerase</fullName>
    </submittedName>
</protein>
<comment type="caution">
    <text evidence="2">The sequence shown here is derived from an EMBL/GenBank/DDBJ whole genome shotgun (WGS) entry which is preliminary data.</text>
</comment>
<dbReference type="SUPFAM" id="SSF51735">
    <property type="entry name" value="NAD(P)-binding Rossmann-fold domains"/>
    <property type="match status" value="1"/>
</dbReference>
<organism evidence="2 3">
    <name type="scientific">Actinospica acidithermotolerans</name>
    <dbReference type="NCBI Taxonomy" id="2828514"/>
    <lineage>
        <taxon>Bacteria</taxon>
        <taxon>Bacillati</taxon>
        <taxon>Actinomycetota</taxon>
        <taxon>Actinomycetes</taxon>
        <taxon>Catenulisporales</taxon>
        <taxon>Actinospicaceae</taxon>
        <taxon>Actinospica</taxon>
    </lineage>
</organism>
<sequence>MRILIIGGGRFLGRAFAAEALAAGHQVTVFNRGRQSTELAGVRVVRGDREKPEDLARLAESAPEPADGGPGWDAVVDTCGYQPKIVGESARALRDKARAYLFISSLNAYPSWAGEPVRDGSPKYECGPDETEGEYGPLKAGCERAVLEHFPDRTICIDAGLILGPHETSGRLTWWLKRIARGGDVLAPGDPKLPIGPIDARDIALFGLRCIENGEYGAFPTVGPATETFGDLLEACVRETGSGARLRWAGDEFLRAHEIPEWTGLPAWSARDGAGAAVWDVRSELALEAGLRCRPLAETVRDTWAWLREVEGLEDGQGRINGHGIAPEVEAAALKDLVGEDGDLR</sequence>